<evidence type="ECO:0000313" key="2">
    <source>
        <dbReference type="Proteomes" id="UP001469553"/>
    </source>
</evidence>
<gene>
    <name evidence="1" type="ORF">AMECASPLE_037464</name>
</gene>
<evidence type="ECO:0000313" key="1">
    <source>
        <dbReference type="EMBL" id="MEQ2309319.1"/>
    </source>
</evidence>
<dbReference type="Proteomes" id="UP001469553">
    <property type="component" value="Unassembled WGS sequence"/>
</dbReference>
<dbReference type="EMBL" id="JAHRIP010072182">
    <property type="protein sequence ID" value="MEQ2309319.1"/>
    <property type="molecule type" value="Genomic_DNA"/>
</dbReference>
<organism evidence="1 2">
    <name type="scientific">Ameca splendens</name>
    <dbReference type="NCBI Taxonomy" id="208324"/>
    <lineage>
        <taxon>Eukaryota</taxon>
        <taxon>Metazoa</taxon>
        <taxon>Chordata</taxon>
        <taxon>Craniata</taxon>
        <taxon>Vertebrata</taxon>
        <taxon>Euteleostomi</taxon>
        <taxon>Actinopterygii</taxon>
        <taxon>Neopterygii</taxon>
        <taxon>Teleostei</taxon>
        <taxon>Neoteleostei</taxon>
        <taxon>Acanthomorphata</taxon>
        <taxon>Ovalentaria</taxon>
        <taxon>Atherinomorphae</taxon>
        <taxon>Cyprinodontiformes</taxon>
        <taxon>Goodeidae</taxon>
        <taxon>Ameca</taxon>
    </lineage>
</organism>
<accession>A0ABV0ZTR9</accession>
<sequence length="106" mass="11849">MGTQPRGQQRNVSKGLLLWITTPGFEPGRISGESGSSLEGERIRLLMSRQGKLSESLLVELTGAVTGTSGRVRVLPRSWDRQWVDVRVQQVLQFPSKEESSLRSRE</sequence>
<protein>
    <submittedName>
        <fullName evidence="1">Uncharacterized protein</fullName>
    </submittedName>
</protein>
<keyword evidence="2" id="KW-1185">Reference proteome</keyword>
<proteinExistence type="predicted"/>
<comment type="caution">
    <text evidence="1">The sequence shown here is derived from an EMBL/GenBank/DDBJ whole genome shotgun (WGS) entry which is preliminary data.</text>
</comment>
<reference evidence="1 2" key="1">
    <citation type="submission" date="2021-06" db="EMBL/GenBank/DDBJ databases">
        <authorList>
            <person name="Palmer J.M."/>
        </authorList>
    </citation>
    <scope>NUCLEOTIDE SEQUENCE [LARGE SCALE GENOMIC DNA]</scope>
    <source>
        <strain evidence="1 2">AS_MEX2019</strain>
        <tissue evidence="1">Muscle</tissue>
    </source>
</reference>
<name>A0ABV0ZTR9_9TELE</name>